<accession>A0A672KX90</accession>
<reference evidence="1" key="2">
    <citation type="submission" date="2025-09" db="UniProtKB">
        <authorList>
            <consortium name="Ensembl"/>
        </authorList>
    </citation>
    <scope>IDENTIFICATION</scope>
</reference>
<dbReference type="PANTHER" id="PTHR33488">
    <property type="entry name" value="ZGC:162509"/>
    <property type="match status" value="1"/>
</dbReference>
<proteinExistence type="predicted"/>
<dbReference type="InParanoid" id="A0A672KX90"/>
<dbReference type="OMA" id="FGEFIND"/>
<dbReference type="OrthoDB" id="5406275at2759"/>
<dbReference type="Proteomes" id="UP000472262">
    <property type="component" value="Unassembled WGS sequence"/>
</dbReference>
<dbReference type="KEGG" id="sgh:107575365"/>
<dbReference type="GeneID" id="107575365"/>
<evidence type="ECO:0000313" key="2">
    <source>
        <dbReference type="Proteomes" id="UP000472262"/>
    </source>
</evidence>
<evidence type="ECO:0000313" key="1">
    <source>
        <dbReference type="Ensembl" id="ENSSGRP00000015344.1"/>
    </source>
</evidence>
<reference evidence="1" key="1">
    <citation type="submission" date="2025-08" db="UniProtKB">
        <authorList>
            <consortium name="Ensembl"/>
        </authorList>
    </citation>
    <scope>IDENTIFICATION</scope>
</reference>
<dbReference type="RefSeq" id="XP_016117238.1">
    <property type="nucleotide sequence ID" value="XM_016261752.1"/>
</dbReference>
<dbReference type="AlphaFoldDB" id="A0A672KX90"/>
<gene>
    <name evidence="1" type="primary">LOC107575365</name>
</gene>
<protein>
    <submittedName>
        <fullName evidence="1">Uncharacterized LOC107575365</fullName>
    </submittedName>
</protein>
<keyword evidence="2" id="KW-1185">Reference proteome</keyword>
<dbReference type="Ensembl" id="ENSSGRT00000016620.1">
    <property type="protein sequence ID" value="ENSSGRP00000015344.1"/>
    <property type="gene ID" value="ENSSGRG00000009567.1"/>
</dbReference>
<organism evidence="1 2">
    <name type="scientific">Sinocyclocheilus grahami</name>
    <name type="common">Dianchi golden-line fish</name>
    <name type="synonym">Barbus grahami</name>
    <dbReference type="NCBI Taxonomy" id="75366"/>
    <lineage>
        <taxon>Eukaryota</taxon>
        <taxon>Metazoa</taxon>
        <taxon>Chordata</taxon>
        <taxon>Craniata</taxon>
        <taxon>Vertebrata</taxon>
        <taxon>Euteleostomi</taxon>
        <taxon>Actinopterygii</taxon>
        <taxon>Neopterygii</taxon>
        <taxon>Teleostei</taxon>
        <taxon>Ostariophysi</taxon>
        <taxon>Cypriniformes</taxon>
        <taxon>Cyprinidae</taxon>
        <taxon>Cyprininae</taxon>
        <taxon>Sinocyclocheilus</taxon>
    </lineage>
</organism>
<name>A0A672KX90_SINGR</name>
<sequence length="731" mass="82866">MCGNCRLYKHLRLHPFHQTINGPELKASGISTSKNRKAMDSKISMTSQSLTTAEDMRNQTKLMMQPYANWEEYLTPAPLSIAIMGELVFISSSTDFSINKNPPKDGYKFIKYPDSFRACLMQVCNSGWWAFNEAHTSMDQIRLHTAQVPDYMKTAVKILFQGDDEVVKAHLPDQLDNIRVIADECLKLSDATEKRFNDVIKIIQELLEACVNAEHFYGEEKETIKKKLEESKLREQSAQETKKRTAKAVSAMEKELVEAHESYKKAMDSLPGGWNMIGMDVVGGITQSVTGLINGLTSVITHPVRNMCSATTKIADTWSHIRDQESVRDVVAEINAYSKSAEILKCVQNIQQLMNVESEDDDIDWTNLYDQKNKCTESDFINQQFRRITDGLKKIPDCPAKKRAQNLCKNGIELCNQLAKYAPDGKCDKDKSTKIIQEVLHLIESAQVFDCKSKDITNSPAIAPTPPMMYKEGNKSENMSASQKATENARFSIEQNRAQLNKTRETYDKCVENLQNNEKELTEILVAMRNCKLKEIDFNTTIEMLVKGMDAMGRVKEQWEKMVHFFQMVSNIVKTSLSKTLTNFVSTSEKTQTLSYNAKLFSKDLLYTQAFQACNIASLVHMISGTYTDVSNKYLMDRVSSLGKLMAMDKSKPEFEHERQLLQNGCDEAQKGILKLVLKNKEEFDRKSTARLEKINQELLAILPAAPPEKIKRIEEAVQAGFSEEEAASYT</sequence>
<dbReference type="PANTHER" id="PTHR33488:SF2">
    <property type="entry name" value="EARLY ENDOSOME ANTIGEN 1-LIKE"/>
    <property type="match status" value="1"/>
</dbReference>